<dbReference type="FunFam" id="3.40.50.300:FF:000913">
    <property type="entry name" value="ABC multidrug transporter SitT"/>
    <property type="match status" value="1"/>
</dbReference>
<dbReference type="PROSITE" id="PS00211">
    <property type="entry name" value="ABC_TRANSPORTER_1"/>
    <property type="match status" value="2"/>
</dbReference>
<evidence type="ECO:0000256" key="11">
    <source>
        <dbReference type="SAM" id="MobiDB-lite"/>
    </source>
</evidence>
<dbReference type="GO" id="GO:0015421">
    <property type="term" value="F:ABC-type oligopeptide transporter activity"/>
    <property type="evidence" value="ECO:0007669"/>
    <property type="project" value="TreeGrafter"/>
</dbReference>
<feature type="transmembrane region" description="Helical" evidence="12">
    <location>
        <begin position="776"/>
        <end position="804"/>
    </location>
</feature>
<feature type="transmembrane region" description="Helical" evidence="12">
    <location>
        <begin position="733"/>
        <end position="756"/>
    </location>
</feature>
<dbReference type="CDD" id="cd18577">
    <property type="entry name" value="ABC_6TM_Pgp_ABCB1_D1_like"/>
    <property type="match status" value="1"/>
</dbReference>
<dbReference type="PROSITE" id="PS50893">
    <property type="entry name" value="ABC_TRANSPORTER_2"/>
    <property type="match status" value="2"/>
</dbReference>
<dbReference type="FunFam" id="1.20.1560.10:FF:000009">
    <property type="entry name" value="ABC transporter B family member 1"/>
    <property type="match status" value="1"/>
</dbReference>
<evidence type="ECO:0000256" key="6">
    <source>
        <dbReference type="ARBA" id="ARBA00022840"/>
    </source>
</evidence>
<comment type="caution">
    <text evidence="15">The sequence shown here is derived from an EMBL/GenBank/DDBJ whole genome shotgun (WGS) entry which is preliminary data.</text>
</comment>
<accession>A0AAD4CNG5</accession>
<keyword evidence="9" id="KW-0325">Glycoprotein</keyword>
<feature type="transmembrane region" description="Helical" evidence="12">
    <location>
        <begin position="64"/>
        <end position="88"/>
    </location>
</feature>
<feature type="transmembrane region" description="Helical" evidence="12">
    <location>
        <begin position="965"/>
        <end position="986"/>
    </location>
</feature>
<feature type="transmembrane region" description="Helical" evidence="12">
    <location>
        <begin position="292"/>
        <end position="311"/>
    </location>
</feature>
<feature type="transmembrane region" description="Helical" evidence="12">
    <location>
        <begin position="998"/>
        <end position="1021"/>
    </location>
</feature>
<evidence type="ECO:0000256" key="4">
    <source>
        <dbReference type="ARBA" id="ARBA00022692"/>
    </source>
</evidence>
<evidence type="ECO:0000259" key="13">
    <source>
        <dbReference type="PROSITE" id="PS50893"/>
    </source>
</evidence>
<evidence type="ECO:0000256" key="8">
    <source>
        <dbReference type="ARBA" id="ARBA00023136"/>
    </source>
</evidence>
<dbReference type="InterPro" id="IPR003439">
    <property type="entry name" value="ABC_transporter-like_ATP-bd"/>
</dbReference>
<evidence type="ECO:0000256" key="12">
    <source>
        <dbReference type="SAM" id="Phobius"/>
    </source>
</evidence>
<dbReference type="Gene3D" id="3.40.50.300">
    <property type="entry name" value="P-loop containing nucleotide triphosphate hydrolases"/>
    <property type="match status" value="2"/>
</dbReference>
<dbReference type="CDD" id="cd18578">
    <property type="entry name" value="ABC_6TM_Pgp_ABCB1_D2_like"/>
    <property type="match status" value="1"/>
</dbReference>
<dbReference type="CDD" id="cd03249">
    <property type="entry name" value="ABC_MTABC3_MDL1_MDL2"/>
    <property type="match status" value="2"/>
</dbReference>
<dbReference type="PROSITE" id="PS50929">
    <property type="entry name" value="ABC_TM1F"/>
    <property type="match status" value="2"/>
</dbReference>
<dbReference type="EMBL" id="VCAU01000033">
    <property type="protein sequence ID" value="KAF9889764.1"/>
    <property type="molecule type" value="Genomic_DNA"/>
</dbReference>
<reference evidence="15" key="2">
    <citation type="submission" date="2020-02" db="EMBL/GenBank/DDBJ databases">
        <authorList>
            <person name="Gilchrist C.L.M."/>
            <person name="Chooi Y.-H."/>
        </authorList>
    </citation>
    <scope>NUCLEOTIDE SEQUENCE</scope>
    <source>
        <strain evidence="15">MST-FP2251</strain>
    </source>
</reference>
<keyword evidence="4 12" id="KW-0812">Transmembrane</keyword>
<keyword evidence="7 12" id="KW-1133">Transmembrane helix</keyword>
<comment type="similarity">
    <text evidence="2">Belongs to the ABC transporter superfamily. ABCB family. Multidrug resistance exporter (TC 3.A.1.201) subfamily.</text>
</comment>
<evidence type="ECO:0000313" key="16">
    <source>
        <dbReference type="Proteomes" id="UP001194746"/>
    </source>
</evidence>
<dbReference type="SUPFAM" id="SSF52540">
    <property type="entry name" value="P-loop containing nucleoside triphosphate hydrolases"/>
    <property type="match status" value="2"/>
</dbReference>
<dbReference type="GO" id="GO:0005524">
    <property type="term" value="F:ATP binding"/>
    <property type="evidence" value="ECO:0007669"/>
    <property type="project" value="UniProtKB-KW"/>
</dbReference>
<dbReference type="Proteomes" id="UP001194746">
    <property type="component" value="Unassembled WGS sequence"/>
</dbReference>
<proteinExistence type="inferred from homology"/>
<keyword evidence="3" id="KW-0813">Transport</keyword>
<keyword evidence="5" id="KW-0547">Nucleotide-binding</keyword>
<feature type="domain" description="ABC transmembrane type-1" evidence="14">
    <location>
        <begin position="735"/>
        <end position="1026"/>
    </location>
</feature>
<evidence type="ECO:0000256" key="2">
    <source>
        <dbReference type="ARBA" id="ARBA00007577"/>
    </source>
</evidence>
<keyword evidence="16" id="KW-1185">Reference proteome</keyword>
<dbReference type="InterPro" id="IPR011527">
    <property type="entry name" value="ABC1_TM_dom"/>
</dbReference>
<dbReference type="FunFam" id="1.20.1560.10:FF:000102">
    <property type="entry name" value="ABC multidrug transporter Mdr1"/>
    <property type="match status" value="1"/>
</dbReference>
<evidence type="ECO:0000256" key="3">
    <source>
        <dbReference type="ARBA" id="ARBA00022448"/>
    </source>
</evidence>
<dbReference type="GO" id="GO:0090374">
    <property type="term" value="P:oligopeptide export from mitochondrion"/>
    <property type="evidence" value="ECO:0007669"/>
    <property type="project" value="TreeGrafter"/>
</dbReference>
<sequence length="1301" mass="141343">MSKDKQRTAPSIALQPFPPTTKKESHREVTLSESEKHILDRQLETHGSRIGFLALYRYAGHGDLAIIVLSTLAAMAGGVALPLFTVIFGNLTSTFRNMATGAISYDHFSHQLTSNVVYFIYIAGAMFLTIGLSTIGFIYTGDHIVQKIRVQYLQAILRQNIGFFDALGPGEITSRIIADTHDIQDGISEKVGLTITGVATFVTAFIIAYIKYWKLALVCSATLVAFVLIMGGASVVSLVFNQRALEAHGKASSFAEEILGSIRTVVAFEARDTLARKYDALLLAAQRPGMNVQAIFALMVGALLAVMYLNYGLGFWMGSRFLVDAEHNNHIAAGDVLTILMAIILGSYNLGNVAPNTQALSNAVAAATKLYATIDRNSPLDGSSVRGRKLDHVRGSLTLQNIRHVYPSRPEVMVLDGVSVYIPAGKTTAFVGPSGSGKSTLVGLIERFYDPIGGTIALDGHNIQGLNLRWLRQQVSLVAQEPKLFAATVAENIRFGLVGSSAFDHETEHQIVARIEQAARMANAHDFILALPQGYDTHIGNLSLSGGQKQRIAIARAIIKNPTILLLDEATSALDARSEGAVQAALDKASVGRTTVVIAHRLATIREADNIVVVANGRIVEQGAHDALMAQGGLYCRMVETQQVQARFSKLFEPDETSFFFDYRTDDSDDDDDYFNSDSASDLGLRSGKHERRKSRRRSILSLPPRPSPKQRSYSSWTLLKFLFSFNRPEWQLIVLGLIVSVLAGGVQPSQAVLFAKGVSTLSLPPLQYPQLRHDANFWSLMFLMIGLVTFLLYSIQGAVFAFCSEKLLYRVRSQAFRAILAQDISFFDRDDHTTTPGALVATLSTEVKELAALSGTTLGTLLIVTVNLVASITIAIIMGWKLGLVCLSAVPVLLLCGFTRVWILSKFQHRAKQAYQKSASTACEAAAAIHTVVSLTMEQVLVRRYEAQLLRQLRGDLPFIVKSALLYASSQALPYLCMALGFWYGGSLLGHGEYSVFQFYVCFSEIIFGAQAAGTVFSVAPAMGKARHAATEFKGLFSATTTTNPAKGLPVKSVRGSVEFRNVTFAYPARIDQPALRHLDLNIKSGQYVALVGASGSGKSTVVALLQRFYDALAGGIYIDGRNIVALDTAEYRSHLALVSQEPSLFQGTVRENILLGSDSRPVSEDALLEACRAANVLDFVMSLPQGFDTTVGSKGGMLSGGQKQRIAIARALVRNPRVLLLDEATSALDSESEKVVQQALDAAAHGRTTIAVAHRLSTIQRADMIFVLDQGAVVESGTHRELIQRRGQYYELVNLQALG</sequence>
<evidence type="ECO:0000256" key="5">
    <source>
        <dbReference type="ARBA" id="ARBA00022741"/>
    </source>
</evidence>
<feature type="region of interest" description="Disordered" evidence="11">
    <location>
        <begin position="1"/>
        <end position="31"/>
    </location>
</feature>
<evidence type="ECO:0000256" key="10">
    <source>
        <dbReference type="ARBA" id="ARBA00049740"/>
    </source>
</evidence>
<dbReference type="Pfam" id="PF00664">
    <property type="entry name" value="ABC_membrane"/>
    <property type="match status" value="2"/>
</dbReference>
<feature type="domain" description="ABC transmembrane type-1" evidence="14">
    <location>
        <begin position="68"/>
        <end position="362"/>
    </location>
</feature>
<feature type="transmembrane region" description="Helical" evidence="12">
    <location>
        <begin position="883"/>
        <end position="904"/>
    </location>
</feature>
<dbReference type="GO" id="GO:0005886">
    <property type="term" value="C:plasma membrane"/>
    <property type="evidence" value="ECO:0007669"/>
    <property type="project" value="UniProtKB-SubCell"/>
</dbReference>
<dbReference type="InterPro" id="IPR003593">
    <property type="entry name" value="AAA+_ATPase"/>
</dbReference>
<feature type="domain" description="ABC transporter" evidence="13">
    <location>
        <begin position="1059"/>
        <end position="1297"/>
    </location>
</feature>
<gene>
    <name evidence="15" type="primary">MDR1_5</name>
    <name evidence="15" type="ORF">FE257_007070</name>
</gene>
<keyword evidence="6" id="KW-0067">ATP-binding</keyword>
<dbReference type="FunFam" id="3.40.50.300:FF:000251">
    <property type="entry name" value="ABC transporter B family member 19"/>
    <property type="match status" value="1"/>
</dbReference>
<dbReference type="InterPro" id="IPR036640">
    <property type="entry name" value="ABC1_TM_sf"/>
</dbReference>
<feature type="transmembrane region" description="Helical" evidence="12">
    <location>
        <begin position="331"/>
        <end position="351"/>
    </location>
</feature>
<dbReference type="InterPro" id="IPR039421">
    <property type="entry name" value="Type_1_exporter"/>
</dbReference>
<feature type="domain" description="ABC transporter" evidence="13">
    <location>
        <begin position="397"/>
        <end position="641"/>
    </location>
</feature>
<reference evidence="15" key="1">
    <citation type="journal article" date="2019" name="Beilstein J. Org. Chem.">
        <title>Nanangenines: drimane sesquiterpenoids as the dominant metabolite cohort of a novel Australian fungus, Aspergillus nanangensis.</title>
        <authorList>
            <person name="Lacey H.J."/>
            <person name="Gilchrist C.L.M."/>
            <person name="Crombie A."/>
            <person name="Kalaitzis J.A."/>
            <person name="Vuong D."/>
            <person name="Rutledge P.J."/>
            <person name="Turner P."/>
            <person name="Pitt J.I."/>
            <person name="Lacey E."/>
            <person name="Chooi Y.H."/>
            <person name="Piggott A.M."/>
        </authorList>
    </citation>
    <scope>NUCLEOTIDE SEQUENCE</scope>
    <source>
        <strain evidence="15">MST-FP2251</strain>
    </source>
</reference>
<organism evidence="15 16">
    <name type="scientific">Aspergillus nanangensis</name>
    <dbReference type="NCBI Taxonomy" id="2582783"/>
    <lineage>
        <taxon>Eukaryota</taxon>
        <taxon>Fungi</taxon>
        <taxon>Dikarya</taxon>
        <taxon>Ascomycota</taxon>
        <taxon>Pezizomycotina</taxon>
        <taxon>Eurotiomycetes</taxon>
        <taxon>Eurotiomycetidae</taxon>
        <taxon>Eurotiales</taxon>
        <taxon>Aspergillaceae</taxon>
        <taxon>Aspergillus</taxon>
        <taxon>Aspergillus subgen. Circumdati</taxon>
    </lineage>
</organism>
<protein>
    <recommendedName>
        <fullName evidence="10">ABC multidrug transporter MDR2</fullName>
    </recommendedName>
</protein>
<evidence type="ECO:0000256" key="9">
    <source>
        <dbReference type="ARBA" id="ARBA00023180"/>
    </source>
</evidence>
<dbReference type="SUPFAM" id="SSF90123">
    <property type="entry name" value="ABC transporter transmembrane region"/>
    <property type="match status" value="2"/>
</dbReference>
<feature type="transmembrane region" description="Helical" evidence="12">
    <location>
        <begin position="118"/>
        <end position="139"/>
    </location>
</feature>
<dbReference type="Pfam" id="PF00005">
    <property type="entry name" value="ABC_tran"/>
    <property type="match status" value="2"/>
</dbReference>
<feature type="compositionally biased region" description="Basic residues" evidence="11">
    <location>
        <begin position="687"/>
        <end position="699"/>
    </location>
</feature>
<feature type="region of interest" description="Disordered" evidence="11">
    <location>
        <begin position="685"/>
        <end position="713"/>
    </location>
</feature>
<dbReference type="PANTHER" id="PTHR43394:SF1">
    <property type="entry name" value="ATP-BINDING CASSETTE SUB-FAMILY B MEMBER 10, MITOCHONDRIAL"/>
    <property type="match status" value="1"/>
</dbReference>
<dbReference type="InterPro" id="IPR017871">
    <property type="entry name" value="ABC_transporter-like_CS"/>
</dbReference>
<evidence type="ECO:0000256" key="1">
    <source>
        <dbReference type="ARBA" id="ARBA00004651"/>
    </source>
</evidence>
<keyword evidence="8 12" id="KW-0472">Membrane</keyword>
<dbReference type="Gene3D" id="1.20.1560.10">
    <property type="entry name" value="ABC transporter type 1, transmembrane domain"/>
    <property type="match status" value="1"/>
</dbReference>
<name>A0AAD4CNG5_ASPNN</name>
<dbReference type="SMART" id="SM00382">
    <property type="entry name" value="AAA"/>
    <property type="match status" value="2"/>
</dbReference>
<feature type="transmembrane region" description="Helical" evidence="12">
    <location>
        <begin position="851"/>
        <end position="877"/>
    </location>
</feature>
<dbReference type="GO" id="GO:0016887">
    <property type="term" value="F:ATP hydrolysis activity"/>
    <property type="evidence" value="ECO:0007669"/>
    <property type="project" value="InterPro"/>
</dbReference>
<evidence type="ECO:0000259" key="14">
    <source>
        <dbReference type="PROSITE" id="PS50929"/>
    </source>
</evidence>
<feature type="transmembrane region" description="Helical" evidence="12">
    <location>
        <begin position="215"/>
        <end position="240"/>
    </location>
</feature>
<dbReference type="GO" id="GO:0005743">
    <property type="term" value="C:mitochondrial inner membrane"/>
    <property type="evidence" value="ECO:0007669"/>
    <property type="project" value="TreeGrafter"/>
</dbReference>
<dbReference type="InterPro" id="IPR027417">
    <property type="entry name" value="P-loop_NTPase"/>
</dbReference>
<comment type="subcellular location">
    <subcellularLocation>
        <location evidence="1">Cell membrane</location>
        <topology evidence="1">Multi-pass membrane protein</topology>
    </subcellularLocation>
</comment>
<feature type="transmembrane region" description="Helical" evidence="12">
    <location>
        <begin position="191"/>
        <end position="209"/>
    </location>
</feature>
<evidence type="ECO:0000313" key="15">
    <source>
        <dbReference type="EMBL" id="KAF9889764.1"/>
    </source>
</evidence>
<dbReference type="PANTHER" id="PTHR43394">
    <property type="entry name" value="ATP-DEPENDENT PERMEASE MDL1, MITOCHONDRIAL"/>
    <property type="match status" value="1"/>
</dbReference>
<feature type="compositionally biased region" description="Basic and acidic residues" evidence="11">
    <location>
        <begin position="21"/>
        <end position="31"/>
    </location>
</feature>
<evidence type="ECO:0000256" key="7">
    <source>
        <dbReference type="ARBA" id="ARBA00022989"/>
    </source>
</evidence>